<organism evidence="1 2">
    <name type="scientific">Anopheles minimus</name>
    <dbReference type="NCBI Taxonomy" id="112268"/>
    <lineage>
        <taxon>Eukaryota</taxon>
        <taxon>Metazoa</taxon>
        <taxon>Ecdysozoa</taxon>
        <taxon>Arthropoda</taxon>
        <taxon>Hexapoda</taxon>
        <taxon>Insecta</taxon>
        <taxon>Pterygota</taxon>
        <taxon>Neoptera</taxon>
        <taxon>Endopterygota</taxon>
        <taxon>Diptera</taxon>
        <taxon>Nematocera</taxon>
        <taxon>Culicoidea</taxon>
        <taxon>Culicidae</taxon>
        <taxon>Anophelinae</taxon>
        <taxon>Anopheles</taxon>
    </lineage>
</organism>
<name>A0A182WPN6_9DIPT</name>
<dbReference type="Proteomes" id="UP000075920">
    <property type="component" value="Unassembled WGS sequence"/>
</dbReference>
<proteinExistence type="predicted"/>
<dbReference type="EnsemblMetazoa" id="AMIN014632-RA">
    <property type="protein sequence ID" value="AMIN014632-PA"/>
    <property type="gene ID" value="AMIN014632"/>
</dbReference>
<dbReference type="AlphaFoldDB" id="A0A182WPN6"/>
<sequence>MPLSIFNDRSKWRFSNNAYSSSSLSKSSADDEIKLFVCQASYSVDNCNKRAAHPLYNAASVSVASLSACSTRSSFFSKCLRMRLPFSFNAPDRFILELDDPNPSKAVSDVSITVGASGIETFCTNVLTLLKGHTRNLLPLQYPLDMHMHTIMP</sequence>
<reference evidence="1" key="2">
    <citation type="submission" date="2020-05" db="UniProtKB">
        <authorList>
            <consortium name="EnsemblMetazoa"/>
        </authorList>
    </citation>
    <scope>IDENTIFICATION</scope>
    <source>
        <strain evidence="1">MINIMUS1</strain>
    </source>
</reference>
<reference evidence="2" key="1">
    <citation type="submission" date="2013-03" db="EMBL/GenBank/DDBJ databases">
        <title>The Genome Sequence of Anopheles minimus MINIMUS1.</title>
        <authorList>
            <consortium name="The Broad Institute Genomics Platform"/>
            <person name="Neafsey D.E."/>
            <person name="Walton C."/>
            <person name="Walker B."/>
            <person name="Young S.K."/>
            <person name="Zeng Q."/>
            <person name="Gargeya S."/>
            <person name="Fitzgerald M."/>
            <person name="Haas B."/>
            <person name="Abouelleil A."/>
            <person name="Allen A.W."/>
            <person name="Alvarado L."/>
            <person name="Arachchi H.M."/>
            <person name="Berlin A.M."/>
            <person name="Chapman S.B."/>
            <person name="Gainer-Dewar J."/>
            <person name="Goldberg J."/>
            <person name="Griggs A."/>
            <person name="Gujja S."/>
            <person name="Hansen M."/>
            <person name="Howarth C."/>
            <person name="Imamovic A."/>
            <person name="Ireland A."/>
            <person name="Larimer J."/>
            <person name="McCowan C."/>
            <person name="Murphy C."/>
            <person name="Pearson M."/>
            <person name="Poon T.W."/>
            <person name="Priest M."/>
            <person name="Roberts A."/>
            <person name="Saif S."/>
            <person name="Shea T."/>
            <person name="Sisk P."/>
            <person name="Sykes S."/>
            <person name="Wortman J."/>
            <person name="Nusbaum C."/>
            <person name="Birren B."/>
        </authorList>
    </citation>
    <scope>NUCLEOTIDE SEQUENCE [LARGE SCALE GENOMIC DNA]</scope>
    <source>
        <strain evidence="2">MINIMUS1</strain>
    </source>
</reference>
<evidence type="ECO:0000313" key="2">
    <source>
        <dbReference type="Proteomes" id="UP000075920"/>
    </source>
</evidence>
<keyword evidence="2" id="KW-1185">Reference proteome</keyword>
<accession>A0A182WPN6</accession>
<evidence type="ECO:0000313" key="1">
    <source>
        <dbReference type="EnsemblMetazoa" id="AMIN014632-PA"/>
    </source>
</evidence>
<protein>
    <submittedName>
        <fullName evidence="1">Uncharacterized protein</fullName>
    </submittedName>
</protein>
<dbReference type="VEuPathDB" id="VectorBase:AMIN014632"/>